<dbReference type="GO" id="GO:0004527">
    <property type="term" value="F:exonuclease activity"/>
    <property type="evidence" value="ECO:0007669"/>
    <property type="project" value="UniProtKB-KW"/>
</dbReference>
<feature type="domain" description="Endonuclease/exonuclease/phosphatase" evidence="2">
    <location>
        <begin position="106"/>
        <end position="309"/>
    </location>
</feature>
<keyword evidence="1" id="KW-0472">Membrane</keyword>
<sequence>MADLEVRRPRRKVVTFLLVLATVAFCAAAGLRLLGIDGTRHMVALTALTPYSTAAGVLLGAVALLVRRWALGTVTLLLSLVLVSAVAPRAFPDARPIGVGQDVRVMSVNLEYGRADAAAVVAAARANQVDVLALQELTPGAVDALDRAGLADVLPHRVFLPDSGAAGSGLAARRPLSSRASAPSTFRQARALVDLPGEDLELVSVHTLAPTVPGGTEPWQRDLAGLPKRDLNGPMRVLVGDFNATMDHVGLRRLLNQGYVDAADQVGEGLNPTWPSRGYWPPVVLDHVLVDNRCPVDAFRVLDLPGTDHRGILTRFVVPAS</sequence>
<dbReference type="InterPro" id="IPR005135">
    <property type="entry name" value="Endo/exonuclease/phosphatase"/>
</dbReference>
<proteinExistence type="predicted"/>
<keyword evidence="1" id="KW-0812">Transmembrane</keyword>
<dbReference type="SUPFAM" id="SSF56219">
    <property type="entry name" value="DNase I-like"/>
    <property type="match status" value="1"/>
</dbReference>
<feature type="transmembrane region" description="Helical" evidence="1">
    <location>
        <begin position="42"/>
        <end position="62"/>
    </location>
</feature>
<organism evidence="3 4">
    <name type="scientific">Saccharothrix espanaensis (strain ATCC 51144 / DSM 44229 / JCM 9112 / NBRC 15066 / NRRL 15764)</name>
    <dbReference type="NCBI Taxonomy" id="1179773"/>
    <lineage>
        <taxon>Bacteria</taxon>
        <taxon>Bacillati</taxon>
        <taxon>Actinomycetota</taxon>
        <taxon>Actinomycetes</taxon>
        <taxon>Pseudonocardiales</taxon>
        <taxon>Pseudonocardiaceae</taxon>
        <taxon>Saccharothrix</taxon>
    </lineage>
</organism>
<evidence type="ECO:0000256" key="1">
    <source>
        <dbReference type="SAM" id="Phobius"/>
    </source>
</evidence>
<dbReference type="KEGG" id="sesp:BN6_03730"/>
<name>K0JSA3_SACES</name>
<evidence type="ECO:0000313" key="3">
    <source>
        <dbReference type="EMBL" id="CCH27704.1"/>
    </source>
</evidence>
<keyword evidence="3" id="KW-0255">Endonuclease</keyword>
<dbReference type="Pfam" id="PF03372">
    <property type="entry name" value="Exo_endo_phos"/>
    <property type="match status" value="1"/>
</dbReference>
<dbReference type="Proteomes" id="UP000006281">
    <property type="component" value="Chromosome"/>
</dbReference>
<dbReference type="RefSeq" id="WP_015097818.1">
    <property type="nucleotide sequence ID" value="NC_019673.1"/>
</dbReference>
<dbReference type="HOGENOM" id="CLU_052333_1_0_11"/>
<gene>
    <name evidence="3" type="ordered locus">BN6_03730</name>
</gene>
<reference evidence="3 4" key="1">
    <citation type="journal article" date="2012" name="BMC Genomics">
        <title>Complete genome sequence of Saccharothrix espanaensis DSM 44229T and comparison to the other completely sequenced Pseudonocardiaceae.</title>
        <authorList>
            <person name="Strobel T."/>
            <person name="Al-Dilaimi A."/>
            <person name="Blom J."/>
            <person name="Gessner A."/>
            <person name="Kalinowski J."/>
            <person name="Luzhetska M."/>
            <person name="Puhler A."/>
            <person name="Szczepanowski R."/>
            <person name="Bechthold A."/>
            <person name="Ruckert C."/>
        </authorList>
    </citation>
    <scope>NUCLEOTIDE SEQUENCE [LARGE SCALE GENOMIC DNA]</scope>
    <source>
        <strain evidence="4">ATCC 51144 / DSM 44229 / JCM 9112 / NBRC 15066 / NRRL 15764</strain>
    </source>
</reference>
<dbReference type="GO" id="GO:0004519">
    <property type="term" value="F:endonuclease activity"/>
    <property type="evidence" value="ECO:0007669"/>
    <property type="project" value="UniProtKB-KW"/>
</dbReference>
<dbReference type="Gene3D" id="3.60.10.10">
    <property type="entry name" value="Endonuclease/exonuclease/phosphatase"/>
    <property type="match status" value="1"/>
</dbReference>
<evidence type="ECO:0000313" key="4">
    <source>
        <dbReference type="Proteomes" id="UP000006281"/>
    </source>
</evidence>
<dbReference type="InterPro" id="IPR036691">
    <property type="entry name" value="Endo/exonu/phosph_ase_sf"/>
</dbReference>
<keyword evidence="4" id="KW-1185">Reference proteome</keyword>
<keyword evidence="1" id="KW-1133">Transmembrane helix</keyword>
<accession>K0JSA3</accession>
<dbReference type="OrthoDB" id="2340043at2"/>
<dbReference type="BioCyc" id="SESP1179773:BN6_RS01830-MONOMER"/>
<evidence type="ECO:0000259" key="2">
    <source>
        <dbReference type="Pfam" id="PF03372"/>
    </source>
</evidence>
<dbReference type="EMBL" id="HE804045">
    <property type="protein sequence ID" value="CCH27704.1"/>
    <property type="molecule type" value="Genomic_DNA"/>
</dbReference>
<protein>
    <submittedName>
        <fullName evidence="3">Endonuclease/exonuclease/phosphatase</fullName>
    </submittedName>
</protein>
<keyword evidence="3" id="KW-0269">Exonuclease</keyword>
<dbReference type="AlphaFoldDB" id="K0JSA3"/>
<dbReference type="eggNOG" id="COG3021">
    <property type="taxonomic scope" value="Bacteria"/>
</dbReference>
<feature type="transmembrane region" description="Helical" evidence="1">
    <location>
        <begin position="69"/>
        <end position="87"/>
    </location>
</feature>
<dbReference type="PATRIC" id="fig|1179773.3.peg.381"/>
<keyword evidence="3" id="KW-0540">Nuclease</keyword>
<keyword evidence="3" id="KW-0378">Hydrolase</keyword>